<dbReference type="GO" id="GO:0003824">
    <property type="term" value="F:catalytic activity"/>
    <property type="evidence" value="ECO:0007669"/>
    <property type="project" value="UniProtKB-ARBA"/>
</dbReference>
<dbReference type="InterPro" id="IPR000160">
    <property type="entry name" value="GGDEF_dom"/>
</dbReference>
<dbReference type="SUPFAM" id="SSF55785">
    <property type="entry name" value="PYP-like sensor domain (PAS domain)"/>
    <property type="match status" value="1"/>
</dbReference>
<evidence type="ECO:0000259" key="7">
    <source>
        <dbReference type="PROSITE" id="PS50883"/>
    </source>
</evidence>
<dbReference type="PROSITE" id="PS50112">
    <property type="entry name" value="PAS"/>
    <property type="match status" value="1"/>
</dbReference>
<dbReference type="SUPFAM" id="SSF141868">
    <property type="entry name" value="EAL domain-like"/>
    <property type="match status" value="1"/>
</dbReference>
<dbReference type="NCBIfam" id="TIGR00254">
    <property type="entry name" value="GGDEF"/>
    <property type="match status" value="1"/>
</dbReference>
<evidence type="ECO:0000313" key="9">
    <source>
        <dbReference type="EMBL" id="VAW45041.1"/>
    </source>
</evidence>
<dbReference type="CDD" id="cd01949">
    <property type="entry name" value="GGDEF"/>
    <property type="match status" value="1"/>
</dbReference>
<dbReference type="NCBIfam" id="TIGR00229">
    <property type="entry name" value="sensory_box"/>
    <property type="match status" value="1"/>
</dbReference>
<evidence type="ECO:0000256" key="4">
    <source>
        <dbReference type="ARBA" id="ARBA00023136"/>
    </source>
</evidence>
<dbReference type="Gene3D" id="3.30.450.350">
    <property type="entry name" value="CHASE domain"/>
    <property type="match status" value="1"/>
</dbReference>
<dbReference type="InterPro" id="IPR052155">
    <property type="entry name" value="Biofilm_reg_signaling"/>
</dbReference>
<dbReference type="InterPro" id="IPR043128">
    <property type="entry name" value="Rev_trsase/Diguanyl_cyclase"/>
</dbReference>
<name>A0A3B0VQ77_9ZZZZ</name>
<feature type="transmembrane region" description="Helical" evidence="5">
    <location>
        <begin position="320"/>
        <end position="342"/>
    </location>
</feature>
<dbReference type="PANTHER" id="PTHR44757:SF2">
    <property type="entry name" value="BIOFILM ARCHITECTURE MAINTENANCE PROTEIN MBAA"/>
    <property type="match status" value="1"/>
</dbReference>
<dbReference type="GO" id="GO:0006355">
    <property type="term" value="P:regulation of DNA-templated transcription"/>
    <property type="evidence" value="ECO:0007669"/>
    <property type="project" value="InterPro"/>
</dbReference>
<dbReference type="InterPro" id="IPR035919">
    <property type="entry name" value="EAL_sf"/>
</dbReference>
<sequence>MKYFIFKDPLNLSRKQLIAVFLSSCLVLILAFLFEASQQYQTTKDAFTIHADKLSSEQLQIEKRTSILLDALSQYYATNINLRNNDFEHFAKGLYKQSTHIHSIGFAPYLTKKQKSTFEQLQQQKGLSSVSIMGKGLFEQEEQNPSNHLLPISSIIPYDAEHILYLSEDLFSLPGVANHFKRAAQTNQPYTELLQSSHTKAFYTLSLKPVYFEDPDRLTPKERLQQVKGVVFIILPIEIIIYQKIKTLFSSHNIFLKTSLPINNSPFFGKMRYQPHANNSLLYQLEFQFYKPFSLISNQPQTQLDLEQHWYLTQLKMEPLILTMYVALALFLGVVLFSLMVFRHTQHLQLTQTRLARIIDTSQEAVIVTNKEGIVKIWNPIAIYLFGYAEHEALNQPIMQLIFKHKKTTEQPSTPKKLKQLFLTTFDLHQERSHNQKQELTLTSRSGKKVITEVASSVINDPKNPEDIEISFFIKDITYQRKTEAEIKQLAYFDPLTKLENRTYFKTQVEKIIQQKQYHSFAILFLDLDGFKQVNDSLGHSIGDELLIVIAKRIDNALRSTAQNTHICRFGGDEFVLMLGNVDQKQAAQVSLRLLNKIERLVKLKHDEIKISGSIGIALYPQHGKDVDTLLRHADTAMYQSKGSGKNTYSVYDDVMEKRLSKRLLLEKHLRNALRLNEFSLVYQPKIEVLTGKVVGVEALIRWNNPVLGFVPPDEFIPIAEESSLILEIGNWVAKTCIQQLVLWKGTEQQDLHIAINVSSQQLQHPSFLQSMTQMMQQESLAPNLLEIELTERTIMSNAEENIIRFNEIRKQGFELSVDDFGTGYSSLSYLKKFPLSIIKIDKSFIDGLPLDEDDVSIAKAILSLSHNLNMKVVAEGVETAEQLSFLKSLNCNLAQGYHISRPLTIQNLEAWLTQNEACFYHQNKQDNTSEQTI</sequence>
<evidence type="ECO:0000256" key="5">
    <source>
        <dbReference type="SAM" id="Phobius"/>
    </source>
</evidence>
<feature type="domain" description="EAL" evidence="7">
    <location>
        <begin position="663"/>
        <end position="917"/>
    </location>
</feature>
<dbReference type="Pfam" id="PF03924">
    <property type="entry name" value="CHASE"/>
    <property type="match status" value="1"/>
</dbReference>
<protein>
    <submittedName>
        <fullName evidence="9">Diguanylate cyclase/phosphodiesterase (GGDEF &amp; EAL domains) with PAS/PAC sensor(S)</fullName>
    </submittedName>
</protein>
<dbReference type="Pfam" id="PF00990">
    <property type="entry name" value="GGDEF"/>
    <property type="match status" value="1"/>
</dbReference>
<evidence type="ECO:0000256" key="3">
    <source>
        <dbReference type="ARBA" id="ARBA00022989"/>
    </source>
</evidence>
<evidence type="ECO:0000259" key="8">
    <source>
        <dbReference type="PROSITE" id="PS50887"/>
    </source>
</evidence>
<evidence type="ECO:0000259" key="6">
    <source>
        <dbReference type="PROSITE" id="PS50112"/>
    </source>
</evidence>
<proteinExistence type="predicted"/>
<dbReference type="InterPro" id="IPR000014">
    <property type="entry name" value="PAS"/>
</dbReference>
<evidence type="ECO:0000256" key="2">
    <source>
        <dbReference type="ARBA" id="ARBA00022692"/>
    </source>
</evidence>
<dbReference type="InterPro" id="IPR042240">
    <property type="entry name" value="CHASE_sf"/>
</dbReference>
<dbReference type="EMBL" id="UOFB01000068">
    <property type="protein sequence ID" value="VAW45041.1"/>
    <property type="molecule type" value="Genomic_DNA"/>
</dbReference>
<dbReference type="Pfam" id="PF00989">
    <property type="entry name" value="PAS"/>
    <property type="match status" value="1"/>
</dbReference>
<dbReference type="Gene3D" id="3.30.70.270">
    <property type="match status" value="1"/>
</dbReference>
<dbReference type="Gene3D" id="3.30.450.20">
    <property type="entry name" value="PAS domain"/>
    <property type="match status" value="1"/>
</dbReference>
<keyword evidence="2 5" id="KW-0812">Transmembrane</keyword>
<dbReference type="InterPro" id="IPR001633">
    <property type="entry name" value="EAL_dom"/>
</dbReference>
<dbReference type="InterPro" id="IPR029787">
    <property type="entry name" value="Nucleotide_cyclase"/>
</dbReference>
<dbReference type="SMART" id="SM01079">
    <property type="entry name" value="CHASE"/>
    <property type="match status" value="1"/>
</dbReference>
<comment type="subcellular location">
    <subcellularLocation>
        <location evidence="1">Membrane</location>
    </subcellularLocation>
</comment>
<feature type="domain" description="PAS" evidence="6">
    <location>
        <begin position="351"/>
        <end position="402"/>
    </location>
</feature>
<evidence type="ECO:0000256" key="1">
    <source>
        <dbReference type="ARBA" id="ARBA00004370"/>
    </source>
</evidence>
<keyword evidence="4 5" id="KW-0472">Membrane</keyword>
<dbReference type="GO" id="GO:0016020">
    <property type="term" value="C:membrane"/>
    <property type="evidence" value="ECO:0007669"/>
    <property type="project" value="UniProtKB-SubCell"/>
</dbReference>
<dbReference type="Gene3D" id="3.20.20.450">
    <property type="entry name" value="EAL domain"/>
    <property type="match status" value="1"/>
</dbReference>
<gene>
    <name evidence="9" type="ORF">MNBD_GAMMA04-662</name>
</gene>
<dbReference type="CDD" id="cd00130">
    <property type="entry name" value="PAS"/>
    <property type="match status" value="1"/>
</dbReference>
<dbReference type="SMART" id="SM00091">
    <property type="entry name" value="PAS"/>
    <property type="match status" value="1"/>
</dbReference>
<dbReference type="InterPro" id="IPR006189">
    <property type="entry name" value="CHASE_dom"/>
</dbReference>
<organism evidence="9">
    <name type="scientific">hydrothermal vent metagenome</name>
    <dbReference type="NCBI Taxonomy" id="652676"/>
    <lineage>
        <taxon>unclassified sequences</taxon>
        <taxon>metagenomes</taxon>
        <taxon>ecological metagenomes</taxon>
    </lineage>
</organism>
<reference evidence="9" key="1">
    <citation type="submission" date="2018-06" db="EMBL/GenBank/DDBJ databases">
        <authorList>
            <person name="Zhirakovskaya E."/>
        </authorList>
    </citation>
    <scope>NUCLEOTIDE SEQUENCE</scope>
</reference>
<dbReference type="CDD" id="cd01948">
    <property type="entry name" value="EAL"/>
    <property type="match status" value="1"/>
</dbReference>
<dbReference type="AlphaFoldDB" id="A0A3B0VQ77"/>
<dbReference type="InterPro" id="IPR035965">
    <property type="entry name" value="PAS-like_dom_sf"/>
</dbReference>
<feature type="transmembrane region" description="Helical" evidence="5">
    <location>
        <begin position="16"/>
        <end position="34"/>
    </location>
</feature>
<dbReference type="FunFam" id="3.20.20.450:FF:000001">
    <property type="entry name" value="Cyclic di-GMP phosphodiesterase yahA"/>
    <property type="match status" value="1"/>
</dbReference>
<dbReference type="Pfam" id="PF00563">
    <property type="entry name" value="EAL"/>
    <property type="match status" value="1"/>
</dbReference>
<dbReference type="GO" id="GO:0007165">
    <property type="term" value="P:signal transduction"/>
    <property type="evidence" value="ECO:0007669"/>
    <property type="project" value="UniProtKB-ARBA"/>
</dbReference>
<feature type="domain" description="GGDEF" evidence="8">
    <location>
        <begin position="519"/>
        <end position="654"/>
    </location>
</feature>
<dbReference type="PROSITE" id="PS50883">
    <property type="entry name" value="EAL"/>
    <property type="match status" value="1"/>
</dbReference>
<accession>A0A3B0VQ77</accession>
<dbReference type="SMART" id="SM00267">
    <property type="entry name" value="GGDEF"/>
    <property type="match status" value="1"/>
</dbReference>
<dbReference type="FunFam" id="3.30.70.270:FF:000001">
    <property type="entry name" value="Diguanylate cyclase domain protein"/>
    <property type="match status" value="1"/>
</dbReference>
<dbReference type="PANTHER" id="PTHR44757">
    <property type="entry name" value="DIGUANYLATE CYCLASE DGCP"/>
    <property type="match status" value="1"/>
</dbReference>
<dbReference type="SMART" id="SM00052">
    <property type="entry name" value="EAL"/>
    <property type="match status" value="1"/>
</dbReference>
<keyword evidence="3 5" id="KW-1133">Transmembrane helix</keyword>
<dbReference type="InterPro" id="IPR013767">
    <property type="entry name" value="PAS_fold"/>
</dbReference>
<dbReference type="PROSITE" id="PS50887">
    <property type="entry name" value="GGDEF"/>
    <property type="match status" value="1"/>
</dbReference>
<dbReference type="SUPFAM" id="SSF55073">
    <property type="entry name" value="Nucleotide cyclase"/>
    <property type="match status" value="1"/>
</dbReference>